<evidence type="ECO:0000313" key="5">
    <source>
        <dbReference type="Proteomes" id="UP001149140"/>
    </source>
</evidence>
<name>A0A9X3MY13_9ACTN</name>
<feature type="chain" id="PRO_5040823533" evidence="2">
    <location>
        <begin position="23"/>
        <end position="234"/>
    </location>
</feature>
<keyword evidence="2" id="KW-0732">Signal</keyword>
<comment type="caution">
    <text evidence="4">The sequence shown here is derived from an EMBL/GenBank/DDBJ whole genome shotgun (WGS) entry which is preliminary data.</text>
</comment>
<evidence type="ECO:0000313" key="4">
    <source>
        <dbReference type="EMBL" id="MDA0163415.1"/>
    </source>
</evidence>
<keyword evidence="1" id="KW-1133">Transmembrane helix</keyword>
<reference evidence="4" key="1">
    <citation type="submission" date="2022-10" db="EMBL/GenBank/DDBJ databases">
        <title>The WGS of Solirubrobacter ginsenosidimutans DSM 21036.</title>
        <authorList>
            <person name="Jiang Z."/>
        </authorList>
    </citation>
    <scope>NUCLEOTIDE SEQUENCE</scope>
    <source>
        <strain evidence="4">DSM 21036</strain>
    </source>
</reference>
<evidence type="ECO:0000256" key="2">
    <source>
        <dbReference type="SAM" id="SignalP"/>
    </source>
</evidence>
<keyword evidence="1" id="KW-0812">Transmembrane</keyword>
<dbReference type="AlphaFoldDB" id="A0A9X3MY13"/>
<dbReference type="InterPro" id="IPR012533">
    <property type="entry name" value="YcnI-copper_dom"/>
</dbReference>
<feature type="transmembrane region" description="Helical" evidence="1">
    <location>
        <begin position="204"/>
        <end position="225"/>
    </location>
</feature>
<organism evidence="4 5">
    <name type="scientific">Solirubrobacter ginsenosidimutans</name>
    <dbReference type="NCBI Taxonomy" id="490573"/>
    <lineage>
        <taxon>Bacteria</taxon>
        <taxon>Bacillati</taxon>
        <taxon>Actinomycetota</taxon>
        <taxon>Thermoleophilia</taxon>
        <taxon>Solirubrobacterales</taxon>
        <taxon>Solirubrobacteraceae</taxon>
        <taxon>Solirubrobacter</taxon>
    </lineage>
</organism>
<keyword evidence="5" id="KW-1185">Reference proteome</keyword>
<sequence>MLKTALLTTAALALVVPAAADAHVTVQPNTAAAGSFTRLDVRVPNERDDASTNKIVVQFPEGFADASFEANPGWDIKVTKKKLAKPVQTDDGEVTEGVNTITWTAKSAADAIPPGGFEDFGLSVQIPGKAGDTLTFKALQTYSNKEVVRWIGAESSDNPAPTVSVTAAADESGAAPAATPAATQAAATATPAASSSDDGGSSNGLAIVALIVGALGLIVGVFGVMSGRRAKSLA</sequence>
<dbReference type="Pfam" id="PF07987">
    <property type="entry name" value="DUF1775"/>
    <property type="match status" value="1"/>
</dbReference>
<dbReference type="InterPro" id="IPR038507">
    <property type="entry name" value="YcnI-like_sf"/>
</dbReference>
<gene>
    <name evidence="4" type="ORF">OM076_24290</name>
</gene>
<protein>
    <submittedName>
        <fullName evidence="4">YcnI family protein</fullName>
    </submittedName>
</protein>
<dbReference type="EMBL" id="JAPDOD010000024">
    <property type="protein sequence ID" value="MDA0163415.1"/>
    <property type="molecule type" value="Genomic_DNA"/>
</dbReference>
<evidence type="ECO:0000256" key="1">
    <source>
        <dbReference type="SAM" id="Phobius"/>
    </source>
</evidence>
<accession>A0A9X3MY13</accession>
<dbReference type="Proteomes" id="UP001149140">
    <property type="component" value="Unassembled WGS sequence"/>
</dbReference>
<evidence type="ECO:0000259" key="3">
    <source>
        <dbReference type="Pfam" id="PF07987"/>
    </source>
</evidence>
<proteinExistence type="predicted"/>
<feature type="domain" description="YncI copper-binding" evidence="3">
    <location>
        <begin position="23"/>
        <end position="164"/>
    </location>
</feature>
<dbReference type="CDD" id="cd08545">
    <property type="entry name" value="YcnI_like"/>
    <property type="match status" value="1"/>
</dbReference>
<keyword evidence="1" id="KW-0472">Membrane</keyword>
<dbReference type="Gene3D" id="2.60.40.2230">
    <property type="entry name" value="Uncharacterised protein YcnI-like PF07987, DUF1775"/>
    <property type="match status" value="1"/>
</dbReference>
<feature type="signal peptide" evidence="2">
    <location>
        <begin position="1"/>
        <end position="22"/>
    </location>
</feature>